<evidence type="ECO:0000313" key="6">
    <source>
        <dbReference type="EMBL" id="WIA17242.1"/>
    </source>
</evidence>
<dbReference type="EMBL" id="CP126215">
    <property type="protein sequence ID" value="WIA17242.1"/>
    <property type="molecule type" value="Genomic_DNA"/>
</dbReference>
<evidence type="ECO:0000256" key="3">
    <source>
        <dbReference type="ARBA" id="ARBA00022833"/>
    </source>
</evidence>
<evidence type="ECO:0000259" key="5">
    <source>
        <dbReference type="PROSITE" id="PS50089"/>
    </source>
</evidence>
<keyword evidence="7" id="KW-1185">Reference proteome</keyword>
<evidence type="ECO:0000256" key="1">
    <source>
        <dbReference type="ARBA" id="ARBA00022723"/>
    </source>
</evidence>
<proteinExistence type="predicted"/>
<dbReference type="PANTHER" id="PTHR23327:SF42">
    <property type="entry name" value="LON PEPTIDASE N-TERMINAL DOMAIN AND RING FINGER PROTEIN C14F5.10C"/>
    <property type="match status" value="1"/>
</dbReference>
<evidence type="ECO:0000313" key="7">
    <source>
        <dbReference type="Proteomes" id="UP001244341"/>
    </source>
</evidence>
<organism evidence="6 7">
    <name type="scientific">Tetradesmus obliquus</name>
    <name type="common">Green alga</name>
    <name type="synonym">Acutodesmus obliquus</name>
    <dbReference type="NCBI Taxonomy" id="3088"/>
    <lineage>
        <taxon>Eukaryota</taxon>
        <taxon>Viridiplantae</taxon>
        <taxon>Chlorophyta</taxon>
        <taxon>core chlorophytes</taxon>
        <taxon>Chlorophyceae</taxon>
        <taxon>CS clade</taxon>
        <taxon>Sphaeropleales</taxon>
        <taxon>Scenedesmaceae</taxon>
        <taxon>Tetradesmus</taxon>
    </lineage>
</organism>
<dbReference type="Pfam" id="PF13445">
    <property type="entry name" value="zf-RING_UBOX"/>
    <property type="match status" value="1"/>
</dbReference>
<feature type="domain" description="RING-type" evidence="5">
    <location>
        <begin position="25"/>
        <end position="69"/>
    </location>
</feature>
<dbReference type="PROSITE" id="PS50089">
    <property type="entry name" value="ZF_RING_2"/>
    <property type="match status" value="1"/>
</dbReference>
<gene>
    <name evidence="6" type="ORF">OEZ85_014115</name>
</gene>
<dbReference type="InterPro" id="IPR017907">
    <property type="entry name" value="Znf_RING_CS"/>
</dbReference>
<keyword evidence="1" id="KW-0479">Metal-binding</keyword>
<reference evidence="6 7" key="1">
    <citation type="submission" date="2023-05" db="EMBL/GenBank/DDBJ databases">
        <title>A 100% complete, gapless, phased diploid assembly of the Scenedesmus obliquus UTEX 3031 genome.</title>
        <authorList>
            <person name="Biondi T.C."/>
            <person name="Hanschen E.R."/>
            <person name="Kwon T."/>
            <person name="Eng W."/>
            <person name="Kruse C.P.S."/>
            <person name="Koehler S.I."/>
            <person name="Kunde Y."/>
            <person name="Gleasner C.D."/>
            <person name="You Mak K.T."/>
            <person name="Polle J."/>
            <person name="Hovde B.T."/>
            <person name="Starkenburg S.R."/>
        </authorList>
    </citation>
    <scope>NUCLEOTIDE SEQUENCE [LARGE SCALE GENOMIC DNA]</scope>
    <source>
        <strain evidence="6 7">DOE0152z</strain>
    </source>
</reference>
<sequence length="139" mass="15064">MTGLEHEADEGGAHDASLSANNFTCAICFELLLDPVVGSCGHDFCMHCITAWKDERQRANKSIQCPVCRSELISPYQPFGVCIRIRETIEKLFPEQLAARRRDVEQARLAAAAHAAALNARALSDAAGRARAAHNSVGC</sequence>
<dbReference type="SUPFAM" id="SSF57850">
    <property type="entry name" value="RING/U-box"/>
    <property type="match status" value="1"/>
</dbReference>
<keyword evidence="2 4" id="KW-0863">Zinc-finger</keyword>
<dbReference type="SMART" id="SM00184">
    <property type="entry name" value="RING"/>
    <property type="match status" value="1"/>
</dbReference>
<keyword evidence="3" id="KW-0862">Zinc</keyword>
<accession>A0ABY8U717</accession>
<dbReference type="InterPro" id="IPR027370">
    <property type="entry name" value="Znf-RING_euk"/>
</dbReference>
<dbReference type="PANTHER" id="PTHR23327">
    <property type="entry name" value="RING FINGER PROTEIN 127"/>
    <property type="match status" value="1"/>
</dbReference>
<evidence type="ECO:0000256" key="2">
    <source>
        <dbReference type="ARBA" id="ARBA00022771"/>
    </source>
</evidence>
<dbReference type="Gene3D" id="3.30.40.10">
    <property type="entry name" value="Zinc/RING finger domain, C3HC4 (zinc finger)"/>
    <property type="match status" value="1"/>
</dbReference>
<name>A0ABY8U717_TETOB</name>
<dbReference type="Proteomes" id="UP001244341">
    <property type="component" value="Chromosome 8b"/>
</dbReference>
<protein>
    <recommendedName>
        <fullName evidence="5">RING-type domain-containing protein</fullName>
    </recommendedName>
</protein>
<dbReference type="InterPro" id="IPR001841">
    <property type="entry name" value="Znf_RING"/>
</dbReference>
<evidence type="ECO:0000256" key="4">
    <source>
        <dbReference type="PROSITE-ProRule" id="PRU00175"/>
    </source>
</evidence>
<dbReference type="PROSITE" id="PS00518">
    <property type="entry name" value="ZF_RING_1"/>
    <property type="match status" value="1"/>
</dbReference>
<dbReference type="InterPro" id="IPR013083">
    <property type="entry name" value="Znf_RING/FYVE/PHD"/>
</dbReference>